<keyword evidence="3" id="KW-1185">Reference proteome</keyword>
<organism evidence="2 3">
    <name type="scientific">Flavivirga rizhaonensis</name>
    <dbReference type="NCBI Taxonomy" id="2559571"/>
    <lineage>
        <taxon>Bacteria</taxon>
        <taxon>Pseudomonadati</taxon>
        <taxon>Bacteroidota</taxon>
        <taxon>Flavobacteriia</taxon>
        <taxon>Flavobacteriales</taxon>
        <taxon>Flavobacteriaceae</taxon>
        <taxon>Flavivirga</taxon>
    </lineage>
</organism>
<gene>
    <name evidence="2" type="ORF">EM932_07125</name>
</gene>
<keyword evidence="1" id="KW-0812">Transmembrane</keyword>
<dbReference type="Gene3D" id="2.120.10.30">
    <property type="entry name" value="TolB, C-terminal domain"/>
    <property type="match status" value="1"/>
</dbReference>
<dbReference type="RefSeq" id="WP_135876491.1">
    <property type="nucleotide sequence ID" value="NZ_SRSO01000007.1"/>
</dbReference>
<dbReference type="Pfam" id="PF17170">
    <property type="entry name" value="DUF5128"/>
    <property type="match status" value="1"/>
</dbReference>
<evidence type="ECO:0000313" key="3">
    <source>
        <dbReference type="Proteomes" id="UP000307602"/>
    </source>
</evidence>
<accession>A0A4S1DYY4</accession>
<dbReference type="AlphaFoldDB" id="A0A4S1DYY4"/>
<feature type="transmembrane region" description="Helical" evidence="1">
    <location>
        <begin position="12"/>
        <end position="28"/>
    </location>
</feature>
<comment type="caution">
    <text evidence="2">The sequence shown here is derived from an EMBL/GenBank/DDBJ whole genome shotgun (WGS) entry which is preliminary data.</text>
</comment>
<sequence length="428" mass="50295">MKSFQSNLLYKKYNVIICIIVAIILFNCKEDKSRIPRELRNEQQQDLTNDDLDIIPVDYSSVKKIVIPENSFSKELKLEGKKIIDTAWYVPLQTTSKSLLGQILKIEIHDDKIFVLEKTRSRLLVFSNKGRFLNQIGAKGHGPHEYNVIRDFCLDKKNKKAIVYDDRASKLAYYNYDGSFSKKESFPLRCWNFSLHDDVFFFYIGVSDNEHLLYAQEYNLAIKPINSQVIKKFSIPVDPNKAIFANQNYFNSNSESLTFSLGIEKNIIYKISEEEVIPEYKIIFDKHQITEEHLKDTEFRNNLAKTSKKLGLAIYSGNHLLSNNYIYLRYSYNNKFNHLIYNKKSKKNIIWNEYTSNDPYSLFEINPLYLIYNEDIFVTAIDSDIFPNLSPKIVEDKDKRFKNLCASVKESDNPILLFYKIRDMDYEQ</sequence>
<name>A0A4S1DYY4_9FLAO</name>
<evidence type="ECO:0000256" key="1">
    <source>
        <dbReference type="SAM" id="Phobius"/>
    </source>
</evidence>
<proteinExistence type="predicted"/>
<dbReference type="InterPro" id="IPR011042">
    <property type="entry name" value="6-blade_b-propeller_TolB-like"/>
</dbReference>
<evidence type="ECO:0000313" key="2">
    <source>
        <dbReference type="EMBL" id="TGV03437.1"/>
    </source>
</evidence>
<protein>
    <submittedName>
        <fullName evidence="2">6-bladed beta-propeller</fullName>
    </submittedName>
</protein>
<dbReference type="Proteomes" id="UP000307602">
    <property type="component" value="Unassembled WGS sequence"/>
</dbReference>
<keyword evidence="1" id="KW-0472">Membrane</keyword>
<keyword evidence="1" id="KW-1133">Transmembrane helix</keyword>
<reference evidence="2 3" key="1">
    <citation type="submission" date="2019-04" db="EMBL/GenBank/DDBJ databases">
        <authorList>
            <person name="Liu A."/>
        </authorList>
    </citation>
    <scope>NUCLEOTIDE SEQUENCE [LARGE SCALE GENOMIC DNA]</scope>
    <source>
        <strain evidence="2 3">RZ03</strain>
    </source>
</reference>
<dbReference type="OrthoDB" id="1422500at2"/>
<dbReference type="EMBL" id="SRSO01000007">
    <property type="protein sequence ID" value="TGV03437.1"/>
    <property type="molecule type" value="Genomic_DNA"/>
</dbReference>